<protein>
    <submittedName>
        <fullName evidence="2">Uncharacterized protein</fullName>
    </submittedName>
</protein>
<evidence type="ECO:0000256" key="1">
    <source>
        <dbReference type="SAM" id="Coils"/>
    </source>
</evidence>
<dbReference type="AlphaFoldDB" id="X1PTL8"/>
<dbReference type="EMBL" id="BARV01032438">
    <property type="protein sequence ID" value="GAI34209.1"/>
    <property type="molecule type" value="Genomic_DNA"/>
</dbReference>
<dbReference type="Gene3D" id="3.40.50.300">
    <property type="entry name" value="P-loop containing nucleotide triphosphate hydrolases"/>
    <property type="match status" value="1"/>
</dbReference>
<name>X1PTL8_9ZZZZ</name>
<comment type="caution">
    <text evidence="2">The sequence shown here is derived from an EMBL/GenBank/DDBJ whole genome shotgun (WGS) entry which is preliminary data.</text>
</comment>
<proteinExistence type="predicted"/>
<organism evidence="2">
    <name type="scientific">marine sediment metagenome</name>
    <dbReference type="NCBI Taxonomy" id="412755"/>
    <lineage>
        <taxon>unclassified sequences</taxon>
        <taxon>metagenomes</taxon>
        <taxon>ecological metagenomes</taxon>
    </lineage>
</organism>
<sequence>QLIKNKDFINEHFTAELERIKNEGQLLKLKLTGLKQEKKASIKDFKFDFEEYSNISKRREELEPMYEKYPIIKAKIDKKTRSDEMLARIIKERKSMEAELKKILYAIKEIPFDEKEHEKITEEFDAAKNDLDEKFSERNDLKLKIGRLAQESTDKQKEIDEAEKTAKDIKEKTLSHEQQERFISLATDYRQHLISRIRPKLAEISGMLLTELTNGKYSGVELDEEYNLFIYDGNTKFPLPRFSGGEADIA</sequence>
<accession>X1PTL8</accession>
<reference evidence="2" key="1">
    <citation type="journal article" date="2014" name="Front. Microbiol.">
        <title>High frequency of phylogenetically diverse reductive dehalogenase-homologous genes in deep subseafloor sedimentary metagenomes.</title>
        <authorList>
            <person name="Kawai M."/>
            <person name="Futagami T."/>
            <person name="Toyoda A."/>
            <person name="Takaki Y."/>
            <person name="Nishi S."/>
            <person name="Hori S."/>
            <person name="Arai W."/>
            <person name="Tsubouchi T."/>
            <person name="Morono Y."/>
            <person name="Uchiyama I."/>
            <person name="Ito T."/>
            <person name="Fujiyama A."/>
            <person name="Inagaki F."/>
            <person name="Takami H."/>
        </authorList>
    </citation>
    <scope>NUCLEOTIDE SEQUENCE</scope>
    <source>
        <strain evidence="2">Expedition CK06-06</strain>
    </source>
</reference>
<keyword evidence="1" id="KW-0175">Coiled coil</keyword>
<feature type="non-terminal residue" evidence="2">
    <location>
        <position position="250"/>
    </location>
</feature>
<dbReference type="InterPro" id="IPR027417">
    <property type="entry name" value="P-loop_NTPase"/>
</dbReference>
<evidence type="ECO:0000313" key="2">
    <source>
        <dbReference type="EMBL" id="GAI34209.1"/>
    </source>
</evidence>
<gene>
    <name evidence="2" type="ORF">S06H3_51149</name>
</gene>
<feature type="non-terminal residue" evidence="2">
    <location>
        <position position="1"/>
    </location>
</feature>
<feature type="coiled-coil region" evidence="1">
    <location>
        <begin position="145"/>
        <end position="179"/>
    </location>
</feature>